<feature type="region of interest" description="Disordered" evidence="1">
    <location>
        <begin position="16"/>
        <end position="42"/>
    </location>
</feature>
<feature type="region of interest" description="Disordered" evidence="1">
    <location>
        <begin position="657"/>
        <end position="688"/>
    </location>
</feature>
<dbReference type="EMBL" id="CAUOFW020000961">
    <property type="protein sequence ID" value="CAK9139436.1"/>
    <property type="molecule type" value="Genomic_DNA"/>
</dbReference>
<keyword evidence="3" id="KW-1185">Reference proteome</keyword>
<dbReference type="Proteomes" id="UP001642360">
    <property type="component" value="Unassembled WGS sequence"/>
</dbReference>
<evidence type="ECO:0000313" key="2">
    <source>
        <dbReference type="EMBL" id="CAK9139436.1"/>
    </source>
</evidence>
<organism evidence="2 3">
    <name type="scientific">Ilex paraguariensis</name>
    <name type="common">yerba mate</name>
    <dbReference type="NCBI Taxonomy" id="185542"/>
    <lineage>
        <taxon>Eukaryota</taxon>
        <taxon>Viridiplantae</taxon>
        <taxon>Streptophyta</taxon>
        <taxon>Embryophyta</taxon>
        <taxon>Tracheophyta</taxon>
        <taxon>Spermatophyta</taxon>
        <taxon>Magnoliopsida</taxon>
        <taxon>eudicotyledons</taxon>
        <taxon>Gunneridae</taxon>
        <taxon>Pentapetalae</taxon>
        <taxon>asterids</taxon>
        <taxon>campanulids</taxon>
        <taxon>Aquifoliales</taxon>
        <taxon>Aquifoliaceae</taxon>
        <taxon>Ilex</taxon>
    </lineage>
</organism>
<dbReference type="PANTHER" id="PTHR22929">
    <property type="entry name" value="RNA POLYMERASE III TRANSCRIPTION INITIATION FACTOR B"/>
    <property type="match status" value="1"/>
</dbReference>
<feature type="compositionally biased region" description="Basic residues" evidence="1">
    <location>
        <begin position="511"/>
        <end position="523"/>
    </location>
</feature>
<sequence length="688" mass="75983">MEFDLDPLDDILTGAVTKNARAGGKFQPKAKPRPRKLSSSSVPCTQSLSVVENECTETLRDENEDSFSGVHFSKDIRSSELGNPSSEHVAIPEGDGDWHSYSCIEKSAGENVDIFLGLESLDDLLCRPETVMDFAHLASCKSILWAVNAGRRSSPEVDMSAQLGNHYSAASCSVSTIAEHTLPHSEPSNGRVSDMRNAEGGLGTPVVYPVNDTAGNFDNAPAPTCTQLPAAQYSLTCRDTPVSNCDGDFHIDNTWLETEVQEADIFPGLETPGVISEMTNRSGRRTGKYQPKPKPQIPIKKHAASIPSEEPVQSVSCPVDGGSAPLLQPYDAIDLSSVGFSDSIPLDPTFELPVNEEMAHCTEISHSRDAIHGEQSDSVSELPRKAFRRAESGKTKAPTVPGHSPKHQKASTLGQEGEAGKSIRQRRKRINAFELIDEPEDEALDDVEFAAGDLAGSVINENDDDDEYQKENESQNKKVRRKSKKNVSETEKPSQKRKMDGEESDKSAKEPRKKFSHSTRRSRRRVDKVLLETPEDEIDFQKLPIRDLILLAEYKERTSNKEATTSETPLMNQSSGQLNYEQENPTAQESSAYFNYQSYMDKTPIAREQKFLRLWVIEPTISEVIIKAATRSKGRLNFKACLSFIFLKPTQPNAPFSFGRSSVLKSSPRREARRGELISPGGPQAKRT</sequence>
<comment type="caution">
    <text evidence="2">The sequence shown here is derived from an EMBL/GenBank/DDBJ whole genome shotgun (WGS) entry which is preliminary data.</text>
</comment>
<evidence type="ECO:0000256" key="1">
    <source>
        <dbReference type="SAM" id="MobiDB-lite"/>
    </source>
</evidence>
<name>A0ABC8R4S5_9AQUA</name>
<protein>
    <submittedName>
        <fullName evidence="2">Uncharacterized protein</fullName>
    </submittedName>
</protein>
<feature type="region of interest" description="Disordered" evidence="1">
    <location>
        <begin position="458"/>
        <end position="523"/>
    </location>
</feature>
<dbReference type="PANTHER" id="PTHR22929:SF0">
    <property type="entry name" value="TRANSCRIPTION FACTOR TFIIIB COMPONENT B'' HOMOLOG"/>
    <property type="match status" value="1"/>
</dbReference>
<feature type="compositionally biased region" description="Basic and acidic residues" evidence="1">
    <location>
        <begin position="486"/>
        <end position="510"/>
    </location>
</feature>
<proteinExistence type="predicted"/>
<gene>
    <name evidence="2" type="ORF">ILEXP_LOCUS6827</name>
</gene>
<accession>A0ABC8R4S5</accession>
<reference evidence="2 3" key="1">
    <citation type="submission" date="2024-02" db="EMBL/GenBank/DDBJ databases">
        <authorList>
            <person name="Vignale AGUSTIN F."/>
            <person name="Sosa J E."/>
            <person name="Modenutti C."/>
        </authorList>
    </citation>
    <scope>NUCLEOTIDE SEQUENCE [LARGE SCALE GENOMIC DNA]</scope>
</reference>
<evidence type="ECO:0000313" key="3">
    <source>
        <dbReference type="Proteomes" id="UP001642360"/>
    </source>
</evidence>
<feature type="region of interest" description="Disordered" evidence="1">
    <location>
        <begin position="388"/>
        <end position="425"/>
    </location>
</feature>
<dbReference type="AlphaFoldDB" id="A0ABC8R4S5"/>
<feature type="region of interest" description="Disordered" evidence="1">
    <location>
        <begin position="271"/>
        <end position="298"/>
    </location>
</feature>